<dbReference type="PROSITE" id="PS50089">
    <property type="entry name" value="ZF_RING_2"/>
    <property type="match status" value="1"/>
</dbReference>
<dbReference type="Proteomes" id="UP001056384">
    <property type="component" value="Chromosome 10"/>
</dbReference>
<evidence type="ECO:0000256" key="2">
    <source>
        <dbReference type="SAM" id="MobiDB-lite"/>
    </source>
</evidence>
<keyword evidence="1" id="KW-0862">Zinc</keyword>
<dbReference type="AlphaFoldDB" id="A0A9Q9B3M3"/>
<keyword evidence="1" id="KW-0479">Metal-binding</keyword>
<keyword evidence="5" id="KW-1185">Reference proteome</keyword>
<dbReference type="EMBL" id="CP099427">
    <property type="protein sequence ID" value="USW57595.1"/>
    <property type="molecule type" value="Genomic_DNA"/>
</dbReference>
<dbReference type="SUPFAM" id="SSF57850">
    <property type="entry name" value="RING/U-box"/>
    <property type="match status" value="1"/>
</dbReference>
<dbReference type="Gene3D" id="3.30.40.10">
    <property type="entry name" value="Zinc/RING finger domain, C3HC4 (zinc finger)"/>
    <property type="match status" value="1"/>
</dbReference>
<dbReference type="InterPro" id="IPR013083">
    <property type="entry name" value="Znf_RING/FYVE/PHD"/>
</dbReference>
<proteinExistence type="predicted"/>
<name>A0A9Q9B3M3_9PEZI</name>
<evidence type="ECO:0000313" key="4">
    <source>
        <dbReference type="EMBL" id="USW57595.1"/>
    </source>
</evidence>
<dbReference type="InterPro" id="IPR001841">
    <property type="entry name" value="Znf_RING"/>
</dbReference>
<organism evidence="4 5">
    <name type="scientific">Septoria linicola</name>
    <dbReference type="NCBI Taxonomy" id="215465"/>
    <lineage>
        <taxon>Eukaryota</taxon>
        <taxon>Fungi</taxon>
        <taxon>Dikarya</taxon>
        <taxon>Ascomycota</taxon>
        <taxon>Pezizomycotina</taxon>
        <taxon>Dothideomycetes</taxon>
        <taxon>Dothideomycetidae</taxon>
        <taxon>Mycosphaerellales</taxon>
        <taxon>Mycosphaerellaceae</taxon>
        <taxon>Septoria</taxon>
    </lineage>
</organism>
<evidence type="ECO:0000313" key="5">
    <source>
        <dbReference type="Proteomes" id="UP001056384"/>
    </source>
</evidence>
<dbReference type="GO" id="GO:0008270">
    <property type="term" value="F:zinc ion binding"/>
    <property type="evidence" value="ECO:0007669"/>
    <property type="project" value="UniProtKB-KW"/>
</dbReference>
<reference evidence="4" key="1">
    <citation type="submission" date="2022-06" db="EMBL/GenBank/DDBJ databases">
        <title>Complete genome sequences of two strains of the flax pathogen Septoria linicola.</title>
        <authorList>
            <person name="Lapalu N."/>
            <person name="Simon A."/>
            <person name="Demenou B."/>
            <person name="Paumier D."/>
            <person name="Guillot M.-P."/>
            <person name="Gout L."/>
            <person name="Valade R."/>
        </authorList>
    </citation>
    <scope>NUCLEOTIDE SEQUENCE</scope>
    <source>
        <strain evidence="4">SE15195</strain>
    </source>
</reference>
<gene>
    <name evidence="4" type="ORF">Slin15195_G109140</name>
</gene>
<evidence type="ECO:0000259" key="3">
    <source>
        <dbReference type="PROSITE" id="PS50089"/>
    </source>
</evidence>
<keyword evidence="1" id="KW-0863">Zinc-finger</keyword>
<evidence type="ECO:0000256" key="1">
    <source>
        <dbReference type="PROSITE-ProRule" id="PRU00175"/>
    </source>
</evidence>
<sequence length="284" mass="32039">MSNLQEFLANGGLVPQPDYTEDCQICKEPATEPVAVAGITCAANCFHNLFVFCRECILGWWEFSPNCVSCREPIFAEEVTDGSTEGEGDDEHDSDSDDEGFLAFSLPVRQHDDGTIILSSPFIDSEMMATHINYIHDWYRHPSTSVSIEPNVLVRIDLAYLISHIVTDANHFLGYVHPMVTHTDIKDMEAFIVALYAAINRTCQYEGEGAILTHRDFHRHLLRWTFDGALTDSTGEFDLFREAARDGLELPAARTIMQNYAMDLVQDVAIMAAYVHEYYELVLD</sequence>
<feature type="region of interest" description="Disordered" evidence="2">
    <location>
        <begin position="79"/>
        <end position="98"/>
    </location>
</feature>
<feature type="domain" description="RING-type" evidence="3">
    <location>
        <begin position="23"/>
        <end position="71"/>
    </location>
</feature>
<protein>
    <submittedName>
        <fullName evidence="4">Zinc finger, RING-type</fullName>
    </submittedName>
</protein>
<accession>A0A9Q9B3M3</accession>